<reference evidence="1 2" key="1">
    <citation type="submission" date="2024-09" db="EMBL/GenBank/DDBJ databases">
        <title>Molecular characterization of Carbapenemase-producing Enterobacter cloacae Complex from Infections in Argentina.</title>
        <authorList>
            <person name="De Mendieta J.M."/>
            <person name="Gomez S."/>
        </authorList>
    </citation>
    <scope>NUCLEOTIDE SEQUENCE [LARGE SCALE GENOMIC DNA]</scope>
    <source>
        <strain evidence="1 2">M23267</strain>
    </source>
</reference>
<name>A0ABV4ZZT6_9ENTR</name>
<evidence type="ECO:0000313" key="1">
    <source>
        <dbReference type="EMBL" id="MFB4719054.1"/>
    </source>
</evidence>
<evidence type="ECO:0000313" key="2">
    <source>
        <dbReference type="Proteomes" id="UP001577381"/>
    </source>
</evidence>
<accession>A0ABV4ZZT6</accession>
<protein>
    <submittedName>
        <fullName evidence="1">HK97-gp10 family putative phage morphogenesis protein</fullName>
    </submittedName>
</protein>
<dbReference type="NCBIfam" id="TIGR01725">
    <property type="entry name" value="phge_HK97_gp10"/>
    <property type="match status" value="1"/>
</dbReference>
<organism evidence="1 2">
    <name type="scientific">Enterobacter chuandaensis</name>
    <dbReference type="NCBI Taxonomy" id="2497875"/>
    <lineage>
        <taxon>Bacteria</taxon>
        <taxon>Pseudomonadati</taxon>
        <taxon>Pseudomonadota</taxon>
        <taxon>Gammaproteobacteria</taxon>
        <taxon>Enterobacterales</taxon>
        <taxon>Enterobacteriaceae</taxon>
        <taxon>Enterobacter</taxon>
        <taxon>Enterobacter cloacae complex</taxon>
    </lineage>
</organism>
<sequence>MADGVEVSLTGLDSLLGKMEAVSDVTRNKAGRFALRKAANLIRDRARSNAARVDDPLTKEAIYKNIVASFGSREFRRTGNLTFRVGVMGGARQYAQTKANVRKGRAGGTYKTEGDKGNPGGDTWYWRMLEFGTEHAAARPIIRPAMNGIDGPVINVFAEEMEKAIDRAVRQAAKKGTKA</sequence>
<dbReference type="Proteomes" id="UP001577381">
    <property type="component" value="Unassembled WGS sequence"/>
</dbReference>
<dbReference type="Pfam" id="PF04883">
    <property type="entry name" value="HK97-gp10_like"/>
    <property type="match status" value="1"/>
</dbReference>
<comment type="caution">
    <text evidence="1">The sequence shown here is derived from an EMBL/GenBank/DDBJ whole genome shotgun (WGS) entry which is preliminary data.</text>
</comment>
<proteinExistence type="predicted"/>
<dbReference type="InterPro" id="IPR010064">
    <property type="entry name" value="HK97-gp10_tail"/>
</dbReference>
<keyword evidence="2" id="KW-1185">Reference proteome</keyword>
<dbReference type="EMBL" id="JBHGSI010000002">
    <property type="protein sequence ID" value="MFB4719054.1"/>
    <property type="molecule type" value="Genomic_DNA"/>
</dbReference>
<gene>
    <name evidence="1" type="ORF">ACE3KR_09175</name>
</gene>
<dbReference type="RefSeq" id="WP_375148754.1">
    <property type="nucleotide sequence ID" value="NZ_JBHGSI010000002.1"/>
</dbReference>